<keyword evidence="3" id="KW-1185">Reference proteome</keyword>
<dbReference type="AlphaFoldDB" id="A0A0S4KGV7"/>
<protein>
    <submittedName>
        <fullName evidence="2">Uncharacterized protein</fullName>
    </submittedName>
</protein>
<dbReference type="Proteomes" id="UP000051952">
    <property type="component" value="Unassembled WGS sequence"/>
</dbReference>
<gene>
    <name evidence="2" type="ORF">BSAL_19485</name>
</gene>
<accession>A0A0S4KGV7</accession>
<evidence type="ECO:0000256" key="1">
    <source>
        <dbReference type="SAM" id="MobiDB-lite"/>
    </source>
</evidence>
<dbReference type="VEuPathDB" id="TriTrypDB:BSAL_19485"/>
<reference evidence="3" key="1">
    <citation type="submission" date="2015-09" db="EMBL/GenBank/DDBJ databases">
        <authorList>
            <consortium name="Pathogen Informatics"/>
        </authorList>
    </citation>
    <scope>NUCLEOTIDE SEQUENCE [LARGE SCALE GENOMIC DNA]</scope>
    <source>
        <strain evidence="3">Lake Konstanz</strain>
    </source>
</reference>
<feature type="region of interest" description="Disordered" evidence="1">
    <location>
        <begin position="139"/>
        <end position="183"/>
    </location>
</feature>
<dbReference type="EMBL" id="CYKH01001708">
    <property type="protein sequence ID" value="CUI14918.1"/>
    <property type="molecule type" value="Genomic_DNA"/>
</dbReference>
<feature type="compositionally biased region" description="Basic and acidic residues" evidence="1">
    <location>
        <begin position="144"/>
        <end position="160"/>
    </location>
</feature>
<sequence>MAIGGRRQVAEAVTPDGKHLEVPSAVYVTSPQYSMPHMGPTRDSYGGVSSSPSPRVAARFLEPHTPSRPADLESNDGAPILTGGINNFTAAVNALLTLESIGQAGRYQTMQEQADEDERLGVERRDTMCSRIESTIYDGQSIRGDAKGDDGRYSEIDDTRYQSASLADGFTPPARSMPSTHHR</sequence>
<feature type="region of interest" description="Disordered" evidence="1">
    <location>
        <begin position="31"/>
        <end position="54"/>
    </location>
</feature>
<evidence type="ECO:0000313" key="2">
    <source>
        <dbReference type="EMBL" id="CUI14918.1"/>
    </source>
</evidence>
<name>A0A0S4KGV7_BODSA</name>
<evidence type="ECO:0000313" key="3">
    <source>
        <dbReference type="Proteomes" id="UP000051952"/>
    </source>
</evidence>
<organism evidence="2 3">
    <name type="scientific">Bodo saltans</name>
    <name type="common">Flagellated protozoan</name>
    <dbReference type="NCBI Taxonomy" id="75058"/>
    <lineage>
        <taxon>Eukaryota</taxon>
        <taxon>Discoba</taxon>
        <taxon>Euglenozoa</taxon>
        <taxon>Kinetoplastea</taxon>
        <taxon>Metakinetoplastina</taxon>
        <taxon>Eubodonida</taxon>
        <taxon>Bodonidae</taxon>
        <taxon>Bodo</taxon>
    </lineage>
</organism>
<proteinExistence type="predicted"/>